<gene>
    <name evidence="2" type="ORF">NBRC111894_4222</name>
</gene>
<keyword evidence="2" id="KW-0560">Oxidoreductase</keyword>
<dbReference type="Proteomes" id="UP000319716">
    <property type="component" value="Unassembled WGS sequence"/>
</dbReference>
<dbReference type="Gene3D" id="3.40.50.720">
    <property type="entry name" value="NAD(P)-binding Rossmann-like Domain"/>
    <property type="match status" value="1"/>
</dbReference>
<dbReference type="PANTHER" id="PTHR43013">
    <property type="entry name" value="GLUTAMYL-TRNA REDUCTASE"/>
    <property type="match status" value="1"/>
</dbReference>
<dbReference type="GO" id="GO:0019353">
    <property type="term" value="P:protoporphyrinogen IX biosynthetic process from glutamate"/>
    <property type="evidence" value="ECO:0007669"/>
    <property type="project" value="TreeGrafter"/>
</dbReference>
<dbReference type="SUPFAM" id="SSF51735">
    <property type="entry name" value="NAD(P)-binding Rossmann-fold domains"/>
    <property type="match status" value="1"/>
</dbReference>
<organism evidence="2 3">
    <name type="scientific">Sporolactobacillus inulinus</name>
    <dbReference type="NCBI Taxonomy" id="2078"/>
    <lineage>
        <taxon>Bacteria</taxon>
        <taxon>Bacillati</taxon>
        <taxon>Bacillota</taxon>
        <taxon>Bacilli</taxon>
        <taxon>Bacillales</taxon>
        <taxon>Sporolactobacillaceae</taxon>
        <taxon>Sporolactobacillus</taxon>
    </lineage>
</organism>
<accession>A0A4Y1ZJP8</accession>
<dbReference type="EMBL" id="BEXB01000056">
    <property type="protein sequence ID" value="GAY78668.1"/>
    <property type="molecule type" value="Genomic_DNA"/>
</dbReference>
<evidence type="ECO:0000259" key="1">
    <source>
        <dbReference type="Pfam" id="PF01488"/>
    </source>
</evidence>
<dbReference type="EC" id="1.2.1.70" evidence="2"/>
<dbReference type="AlphaFoldDB" id="A0A4Y1ZJP8"/>
<dbReference type="GO" id="GO:0008883">
    <property type="term" value="F:glutamyl-tRNA reductase activity"/>
    <property type="evidence" value="ECO:0007669"/>
    <property type="project" value="UniProtKB-EC"/>
</dbReference>
<dbReference type="Pfam" id="PF01488">
    <property type="entry name" value="Shikimate_DH"/>
    <property type="match status" value="1"/>
</dbReference>
<comment type="caution">
    <text evidence="2">The sequence shown here is derived from an EMBL/GenBank/DDBJ whole genome shotgun (WGS) entry which is preliminary data.</text>
</comment>
<proteinExistence type="predicted"/>
<evidence type="ECO:0000313" key="3">
    <source>
        <dbReference type="Proteomes" id="UP000319716"/>
    </source>
</evidence>
<reference evidence="2 3" key="1">
    <citation type="submission" date="2017-11" db="EMBL/GenBank/DDBJ databases">
        <title>Draft Genome Sequence of Sporolactobacillus inulinus NBRC 111894 Isolated from Koso, a Japanese Sugar-Vegetable Fermented Beverage.</title>
        <authorList>
            <person name="Chiou T.Y."/>
            <person name="Oshima K."/>
            <person name="Suda W."/>
            <person name="Hattori M."/>
            <person name="Takahashi T."/>
        </authorList>
    </citation>
    <scope>NUCLEOTIDE SEQUENCE [LARGE SCALE GENOMIC DNA]</scope>
    <source>
        <strain evidence="2 3">NBRC111894</strain>
    </source>
</reference>
<feature type="domain" description="Quinate/shikimate 5-dehydrogenase/glutamyl-tRNA reductase" evidence="1">
    <location>
        <begin position="5"/>
        <end position="64"/>
    </location>
</feature>
<sequence length="117" mass="13626">MRYRFASTSAPSYLITEARLQPILDQRKHRPLVLVDIGVPRNIDPVTAYMDGVSLFDVDDLDRIVDENRAARRSAAKQIEGFIKQQQQKYSEWLHTLGVVPVISALRRKHWRSIRIR</sequence>
<protein>
    <submittedName>
        <fullName evidence="2">Glutamyl-tRNA reductase</fullName>
        <ecNumber evidence="2">1.2.1.70</ecNumber>
    </submittedName>
</protein>
<dbReference type="InterPro" id="IPR036291">
    <property type="entry name" value="NAD(P)-bd_dom_sf"/>
</dbReference>
<evidence type="ECO:0000313" key="2">
    <source>
        <dbReference type="EMBL" id="GAY78668.1"/>
    </source>
</evidence>
<dbReference type="InterPro" id="IPR006151">
    <property type="entry name" value="Shikm_DH/Glu-tRNA_Rdtase"/>
</dbReference>
<dbReference type="PANTHER" id="PTHR43013:SF1">
    <property type="entry name" value="GLUTAMYL-TRNA REDUCTASE"/>
    <property type="match status" value="1"/>
</dbReference>
<name>A0A4Y1ZJP8_9BACL</name>